<keyword evidence="1" id="KW-0175">Coiled coil</keyword>
<dbReference type="EnsemblPlants" id="AET2Gv20623500.8">
    <property type="protein sequence ID" value="AET2Gv20623500.8"/>
    <property type="gene ID" value="AET2Gv20623500"/>
</dbReference>
<feature type="coiled-coil region" evidence="1">
    <location>
        <begin position="5"/>
        <end position="36"/>
    </location>
</feature>
<sequence>MQNRALLAEQETEKAYQEIDNLKKNYDHEIVALNQRLTEYSKHNDATPLPAASSNLDSAPRYDSVGGSPGDDQQWRGELDAIHQQGSLEVTKSTDLNSWFSGYDRCNI</sequence>
<evidence type="ECO:0000256" key="1">
    <source>
        <dbReference type="SAM" id="Coils"/>
    </source>
</evidence>
<evidence type="ECO:0000313" key="3">
    <source>
        <dbReference type="EnsemblPlants" id="AET2Gv20623500.8"/>
    </source>
</evidence>
<protein>
    <recommendedName>
        <fullName evidence="5">Endoplasmic reticulum transmembrane protein</fullName>
    </recommendedName>
</protein>
<dbReference type="Proteomes" id="UP000015105">
    <property type="component" value="Chromosome 2D"/>
</dbReference>
<evidence type="ECO:0000313" key="4">
    <source>
        <dbReference type="Proteomes" id="UP000015105"/>
    </source>
</evidence>
<reference evidence="3" key="4">
    <citation type="submission" date="2019-03" db="UniProtKB">
        <authorList>
            <consortium name="EnsemblPlants"/>
        </authorList>
    </citation>
    <scope>IDENTIFICATION</scope>
</reference>
<name>A0A453BT21_AEGTS</name>
<accession>A0A453BT21</accession>
<keyword evidence="4" id="KW-1185">Reference proteome</keyword>
<reference evidence="3" key="3">
    <citation type="journal article" date="2017" name="Nature">
        <title>Genome sequence of the progenitor of the wheat D genome Aegilops tauschii.</title>
        <authorList>
            <person name="Luo M.C."/>
            <person name="Gu Y.Q."/>
            <person name="Puiu D."/>
            <person name="Wang H."/>
            <person name="Twardziok S.O."/>
            <person name="Deal K.R."/>
            <person name="Huo N."/>
            <person name="Zhu T."/>
            <person name="Wang L."/>
            <person name="Wang Y."/>
            <person name="McGuire P.E."/>
            <person name="Liu S."/>
            <person name="Long H."/>
            <person name="Ramasamy R.K."/>
            <person name="Rodriguez J.C."/>
            <person name="Van S.L."/>
            <person name="Yuan L."/>
            <person name="Wang Z."/>
            <person name="Xia Z."/>
            <person name="Xiao L."/>
            <person name="Anderson O.D."/>
            <person name="Ouyang S."/>
            <person name="Liang Y."/>
            <person name="Zimin A.V."/>
            <person name="Pertea G."/>
            <person name="Qi P."/>
            <person name="Bennetzen J.L."/>
            <person name="Dai X."/>
            <person name="Dawson M.W."/>
            <person name="Muller H.G."/>
            <person name="Kugler K."/>
            <person name="Rivarola-Duarte L."/>
            <person name="Spannagl M."/>
            <person name="Mayer K.F.X."/>
            <person name="Lu F.H."/>
            <person name="Bevan M.W."/>
            <person name="Leroy P."/>
            <person name="Li P."/>
            <person name="You F.M."/>
            <person name="Sun Q."/>
            <person name="Liu Z."/>
            <person name="Lyons E."/>
            <person name="Wicker T."/>
            <person name="Salzberg S.L."/>
            <person name="Devos K.M."/>
            <person name="Dvorak J."/>
        </authorList>
    </citation>
    <scope>NUCLEOTIDE SEQUENCE [LARGE SCALE GENOMIC DNA]</scope>
    <source>
        <strain evidence="3">cv. AL8/78</strain>
    </source>
</reference>
<dbReference type="Gramene" id="AET2Gv20623500.8">
    <property type="protein sequence ID" value="AET2Gv20623500.8"/>
    <property type="gene ID" value="AET2Gv20623500"/>
</dbReference>
<proteinExistence type="predicted"/>
<feature type="region of interest" description="Disordered" evidence="2">
    <location>
        <begin position="42"/>
        <end position="75"/>
    </location>
</feature>
<dbReference type="AlphaFoldDB" id="A0A453BT21"/>
<organism evidence="3 4">
    <name type="scientific">Aegilops tauschii subsp. strangulata</name>
    <name type="common">Goatgrass</name>
    <dbReference type="NCBI Taxonomy" id="200361"/>
    <lineage>
        <taxon>Eukaryota</taxon>
        <taxon>Viridiplantae</taxon>
        <taxon>Streptophyta</taxon>
        <taxon>Embryophyta</taxon>
        <taxon>Tracheophyta</taxon>
        <taxon>Spermatophyta</taxon>
        <taxon>Magnoliopsida</taxon>
        <taxon>Liliopsida</taxon>
        <taxon>Poales</taxon>
        <taxon>Poaceae</taxon>
        <taxon>BOP clade</taxon>
        <taxon>Pooideae</taxon>
        <taxon>Triticodae</taxon>
        <taxon>Triticeae</taxon>
        <taxon>Triticinae</taxon>
        <taxon>Aegilops</taxon>
    </lineage>
</organism>
<reference evidence="4" key="2">
    <citation type="journal article" date="2017" name="Nat. Plants">
        <title>The Aegilops tauschii genome reveals multiple impacts of transposons.</title>
        <authorList>
            <person name="Zhao G."/>
            <person name="Zou C."/>
            <person name="Li K."/>
            <person name="Wang K."/>
            <person name="Li T."/>
            <person name="Gao L."/>
            <person name="Zhang X."/>
            <person name="Wang H."/>
            <person name="Yang Z."/>
            <person name="Liu X."/>
            <person name="Jiang W."/>
            <person name="Mao L."/>
            <person name="Kong X."/>
            <person name="Jiao Y."/>
            <person name="Jia J."/>
        </authorList>
    </citation>
    <scope>NUCLEOTIDE SEQUENCE [LARGE SCALE GENOMIC DNA]</scope>
    <source>
        <strain evidence="4">cv. AL8/78</strain>
    </source>
</reference>
<reference evidence="4" key="1">
    <citation type="journal article" date="2014" name="Science">
        <title>Ancient hybridizations among the ancestral genomes of bread wheat.</title>
        <authorList>
            <consortium name="International Wheat Genome Sequencing Consortium,"/>
            <person name="Marcussen T."/>
            <person name="Sandve S.R."/>
            <person name="Heier L."/>
            <person name="Spannagl M."/>
            <person name="Pfeifer M."/>
            <person name="Jakobsen K.S."/>
            <person name="Wulff B.B."/>
            <person name="Steuernagel B."/>
            <person name="Mayer K.F."/>
            <person name="Olsen O.A."/>
        </authorList>
    </citation>
    <scope>NUCLEOTIDE SEQUENCE [LARGE SCALE GENOMIC DNA]</scope>
    <source>
        <strain evidence="4">cv. AL8/78</strain>
    </source>
</reference>
<evidence type="ECO:0008006" key="5">
    <source>
        <dbReference type="Google" id="ProtNLM"/>
    </source>
</evidence>
<reference evidence="3" key="5">
    <citation type="journal article" date="2021" name="G3 (Bethesda)">
        <title>Aegilops tauschii genome assembly Aet v5.0 features greater sequence contiguity and improved annotation.</title>
        <authorList>
            <person name="Wang L."/>
            <person name="Zhu T."/>
            <person name="Rodriguez J.C."/>
            <person name="Deal K.R."/>
            <person name="Dubcovsky J."/>
            <person name="McGuire P.E."/>
            <person name="Lux T."/>
            <person name="Spannagl M."/>
            <person name="Mayer K.F.X."/>
            <person name="Baldrich P."/>
            <person name="Meyers B.C."/>
            <person name="Huo N."/>
            <person name="Gu Y.Q."/>
            <person name="Zhou H."/>
            <person name="Devos K.M."/>
            <person name="Bennetzen J.L."/>
            <person name="Unver T."/>
            <person name="Budak H."/>
            <person name="Gulick P.J."/>
            <person name="Galiba G."/>
            <person name="Kalapos B."/>
            <person name="Nelson D.R."/>
            <person name="Li P."/>
            <person name="You F.M."/>
            <person name="Luo M.C."/>
            <person name="Dvorak J."/>
        </authorList>
    </citation>
    <scope>NUCLEOTIDE SEQUENCE [LARGE SCALE GENOMIC DNA]</scope>
    <source>
        <strain evidence="3">cv. AL8/78</strain>
    </source>
</reference>
<evidence type="ECO:0000256" key="2">
    <source>
        <dbReference type="SAM" id="MobiDB-lite"/>
    </source>
</evidence>